<name>A0A8H4JMK9_9HYPO</name>
<gene>
    <name evidence="2" type="ORF">F53441_13817</name>
</gene>
<evidence type="ECO:0000313" key="2">
    <source>
        <dbReference type="EMBL" id="KAF4432647.1"/>
    </source>
</evidence>
<dbReference type="AlphaFoldDB" id="A0A8H4JMK9"/>
<dbReference type="Proteomes" id="UP000605986">
    <property type="component" value="Unassembled WGS sequence"/>
</dbReference>
<dbReference type="OrthoDB" id="5362512at2759"/>
<evidence type="ECO:0000259" key="1">
    <source>
        <dbReference type="Pfam" id="PF06985"/>
    </source>
</evidence>
<protein>
    <recommendedName>
        <fullName evidence="1">Heterokaryon incompatibility domain-containing protein</fullName>
    </recommendedName>
</protein>
<dbReference type="PANTHER" id="PTHR33112:SF10">
    <property type="entry name" value="TOL"/>
    <property type="match status" value="1"/>
</dbReference>
<proteinExistence type="predicted"/>
<dbReference type="EMBL" id="JAADJG010000947">
    <property type="protein sequence ID" value="KAF4432647.1"/>
    <property type="molecule type" value="Genomic_DNA"/>
</dbReference>
<feature type="domain" description="Heterokaryon incompatibility" evidence="1">
    <location>
        <begin position="167"/>
        <end position="317"/>
    </location>
</feature>
<evidence type="ECO:0000313" key="3">
    <source>
        <dbReference type="Proteomes" id="UP000605986"/>
    </source>
</evidence>
<dbReference type="PANTHER" id="PTHR33112">
    <property type="entry name" value="DOMAIN PROTEIN, PUTATIVE-RELATED"/>
    <property type="match status" value="1"/>
</dbReference>
<dbReference type="InterPro" id="IPR010730">
    <property type="entry name" value="HET"/>
</dbReference>
<sequence>MPTKLCAPCRKTFFTSEITIDVSSAYIAFHEAPWEAFQKHPDASQDALKTVAGCDFCSFVVAYAASNRALGEYGQAHLSFFYPGKRWRRGKPMIELWQYYMYTFEGHLSAGFKLRRHKTRGRNEVDMRLFEASARLVKIVSDTDGLPETIRVIETNEVNRVSCNIEYATLSYCWGKKPFARLLRSNIDLMKSGFPVQDLPATFRDAMTTTLRLGLKYIWIDALCIIQQDAQDWNLHSVTMSKVYSYSTITLAAAASPDSHGGLFRHRNPTAINGVRLDLKWTASEFKEGEYYLVPTDPWVNAVAKSPLLKRAWVFQERLLSRGTVYFAHDMLYWECGELYASELYPEGGPWDLRYRYRNYDVSDRLPPGVLPVDDYRFKHAYTDILTRELADNTTMDEEMFLYVWLSVVAQYSAGKLTEERDKLIAIDGVAEQMTSIVSREHYINGLWRQRTLPLFLLWFSAGQATPLGTRVAPSWSWASVDTPVQFNFLFRAQTEPKVVAKVTDIITPQAYKPERLGISPSTALILQGPLTEVCFRFAARSWLGPLHSSWWEPYCTFKDRIMFIWPLTFRGVLAFKDKGLKAEYPCDISLDRGPIKNTRVFAFKIAEADIRHPGDTLLSECGLLLAPCPDEGYERGTFVRVGSFQIIVNGMHRDWLKRTALFKPKAELREGLWKDSKIEEKFYREKDDNDGYTIRIV</sequence>
<reference evidence="2" key="1">
    <citation type="submission" date="2020-01" db="EMBL/GenBank/DDBJ databases">
        <title>Identification and distribution of gene clusters putatively required for synthesis of sphingolipid metabolism inhibitors in phylogenetically diverse species of the filamentous fungus Fusarium.</title>
        <authorList>
            <person name="Kim H.-S."/>
            <person name="Busman M."/>
            <person name="Brown D.W."/>
            <person name="Divon H."/>
            <person name="Uhlig S."/>
            <person name="Proctor R.H."/>
        </authorList>
    </citation>
    <scope>NUCLEOTIDE SEQUENCE</scope>
    <source>
        <strain evidence="2">NRRL 53441</strain>
    </source>
</reference>
<accession>A0A8H4JMK9</accession>
<organism evidence="2 3">
    <name type="scientific">Fusarium austroafricanum</name>
    <dbReference type="NCBI Taxonomy" id="2364996"/>
    <lineage>
        <taxon>Eukaryota</taxon>
        <taxon>Fungi</taxon>
        <taxon>Dikarya</taxon>
        <taxon>Ascomycota</taxon>
        <taxon>Pezizomycotina</taxon>
        <taxon>Sordariomycetes</taxon>
        <taxon>Hypocreomycetidae</taxon>
        <taxon>Hypocreales</taxon>
        <taxon>Nectriaceae</taxon>
        <taxon>Fusarium</taxon>
        <taxon>Fusarium concolor species complex</taxon>
    </lineage>
</organism>
<keyword evidence="3" id="KW-1185">Reference proteome</keyword>
<comment type="caution">
    <text evidence="2">The sequence shown here is derived from an EMBL/GenBank/DDBJ whole genome shotgun (WGS) entry which is preliminary data.</text>
</comment>
<dbReference type="Pfam" id="PF06985">
    <property type="entry name" value="HET"/>
    <property type="match status" value="1"/>
</dbReference>